<evidence type="ECO:0000313" key="3">
    <source>
        <dbReference type="Proteomes" id="UP000250080"/>
    </source>
</evidence>
<proteinExistence type="inferred from homology"/>
<keyword evidence="2" id="KW-0418">Kinase</keyword>
<gene>
    <name evidence="2" type="ORF">PFR_JS23_192</name>
</gene>
<protein>
    <submittedName>
        <fullName evidence="2">Polyphosphate glucokinase/transcriptional regulator</fullName>
    </submittedName>
</protein>
<organism evidence="2 3">
    <name type="scientific">Propionibacterium freudenreichii</name>
    <dbReference type="NCBI Taxonomy" id="1744"/>
    <lineage>
        <taxon>Bacteria</taxon>
        <taxon>Bacillati</taxon>
        <taxon>Actinomycetota</taxon>
        <taxon>Actinomycetes</taxon>
        <taxon>Propionibacteriales</taxon>
        <taxon>Propionibacteriaceae</taxon>
        <taxon>Propionibacterium</taxon>
    </lineage>
</organism>
<dbReference type="RefSeq" id="WP_055344883.1">
    <property type="nucleotide sequence ID" value="NZ_CDAB01000040.1"/>
</dbReference>
<sequence length="267" mass="28202">MRDVTHVLGIDVGGSGIKGAPVDLEAGEMAVPRRKVLTPQPSTPEACAGAMATIIEQFADQIDGPIGVAVPAPVLHGVTPFMANLDQSWVGLDADAYLSEKLGREVVLVNDADAAGVAEMQYGAGRGKQGTVVLTTLGTGVGTALFHDGRLVPNTEFGHIEINGRDAESRAASSYMEREHISYKKWAKHLQRYYSTLEKLLWPDLFIVGGGVSREYKRFLPLLNLQTPIVPASLRNGAGTIGAALAASLRVGANVPPGAQRIASVPD</sequence>
<dbReference type="PANTHER" id="PTHR18964:SF146">
    <property type="entry name" value="POLYPHOSPHATE GLUCOKINASE"/>
    <property type="match status" value="1"/>
</dbReference>
<dbReference type="PANTHER" id="PTHR18964">
    <property type="entry name" value="ROK (REPRESSOR, ORF, KINASE) FAMILY"/>
    <property type="match status" value="1"/>
</dbReference>
<dbReference type="Pfam" id="PF00480">
    <property type="entry name" value="ROK"/>
    <property type="match status" value="1"/>
</dbReference>
<dbReference type="InterPro" id="IPR043129">
    <property type="entry name" value="ATPase_NBD"/>
</dbReference>
<dbReference type="CDD" id="cd24058">
    <property type="entry name" value="ASKHA_NBD_ROK_PPGK"/>
    <property type="match status" value="1"/>
</dbReference>
<evidence type="ECO:0000313" key="2">
    <source>
        <dbReference type="EMBL" id="SCQ74478.1"/>
    </source>
</evidence>
<evidence type="ECO:0000256" key="1">
    <source>
        <dbReference type="ARBA" id="ARBA00006479"/>
    </source>
</evidence>
<dbReference type="AlphaFoldDB" id="A0A509MC80"/>
<dbReference type="InterPro" id="IPR000600">
    <property type="entry name" value="ROK"/>
</dbReference>
<accession>A0A509MC80</accession>
<name>A0A509MC80_9ACTN</name>
<dbReference type="Proteomes" id="UP000250080">
    <property type="component" value="Chromosome I"/>
</dbReference>
<dbReference type="Gene3D" id="3.30.420.40">
    <property type="match status" value="2"/>
</dbReference>
<dbReference type="SUPFAM" id="SSF53067">
    <property type="entry name" value="Actin-like ATPase domain"/>
    <property type="match status" value="1"/>
</dbReference>
<keyword evidence="2" id="KW-0808">Transferase</keyword>
<reference evidence="2 3" key="1">
    <citation type="submission" date="2016-09" db="EMBL/GenBank/DDBJ databases">
        <authorList>
            <person name="Laine KS P."/>
        </authorList>
    </citation>
    <scope>NUCLEOTIDE SEQUENCE [LARGE SCALE GENOMIC DNA]</scope>
    <source>
        <strain evidence="2">PFRJS-23</strain>
    </source>
</reference>
<dbReference type="EMBL" id="LT618793">
    <property type="protein sequence ID" value="SCQ74478.1"/>
    <property type="molecule type" value="Genomic_DNA"/>
</dbReference>
<dbReference type="GO" id="GO:0016301">
    <property type="term" value="F:kinase activity"/>
    <property type="evidence" value="ECO:0007669"/>
    <property type="project" value="UniProtKB-KW"/>
</dbReference>
<comment type="similarity">
    <text evidence="1">Belongs to the ROK (NagC/XylR) family.</text>
</comment>
<dbReference type="NCBIfam" id="NF045942">
    <property type="entry name" value="PolPhglucPhase"/>
    <property type="match status" value="1"/>
</dbReference>